<accession>A0A916UH53</accession>
<reference evidence="6" key="2">
    <citation type="submission" date="2020-09" db="EMBL/GenBank/DDBJ databases">
        <authorList>
            <person name="Sun Q."/>
            <person name="Zhou Y."/>
        </authorList>
    </citation>
    <scope>NUCLEOTIDE SEQUENCE</scope>
    <source>
        <strain evidence="6">CGMCC 1.15343</strain>
    </source>
</reference>
<dbReference type="Gene3D" id="3.90.550.10">
    <property type="entry name" value="Spore Coat Polysaccharide Biosynthesis Protein SpsA, Chain A"/>
    <property type="match status" value="1"/>
</dbReference>
<dbReference type="GO" id="GO:0016757">
    <property type="term" value="F:glycosyltransferase activity"/>
    <property type="evidence" value="ECO:0007669"/>
    <property type="project" value="UniProtKB-KW"/>
</dbReference>
<organism evidence="6 7">
    <name type="scientific">Pedobacter quisquiliarum</name>
    <dbReference type="NCBI Taxonomy" id="1834438"/>
    <lineage>
        <taxon>Bacteria</taxon>
        <taxon>Pseudomonadati</taxon>
        <taxon>Bacteroidota</taxon>
        <taxon>Sphingobacteriia</taxon>
        <taxon>Sphingobacteriales</taxon>
        <taxon>Sphingobacteriaceae</taxon>
        <taxon>Pedobacter</taxon>
    </lineage>
</organism>
<dbReference type="EMBL" id="BMIL01000010">
    <property type="protein sequence ID" value="GGC73195.1"/>
    <property type="molecule type" value="Genomic_DNA"/>
</dbReference>
<dbReference type="RefSeq" id="WP_229663634.1">
    <property type="nucleotide sequence ID" value="NZ_BMIL01000010.1"/>
</dbReference>
<evidence type="ECO:0000256" key="3">
    <source>
        <dbReference type="ARBA" id="ARBA00022679"/>
    </source>
</evidence>
<name>A0A916UH53_9SPHI</name>
<keyword evidence="3 6" id="KW-0808">Transferase</keyword>
<keyword evidence="4" id="KW-0472">Membrane</keyword>
<dbReference type="SUPFAM" id="SSF53448">
    <property type="entry name" value="Nucleotide-diphospho-sugar transferases"/>
    <property type="match status" value="1"/>
</dbReference>
<feature type="transmembrane region" description="Helical" evidence="4">
    <location>
        <begin position="6"/>
        <end position="26"/>
    </location>
</feature>
<dbReference type="Pfam" id="PF00535">
    <property type="entry name" value="Glycos_transf_2"/>
    <property type="match status" value="1"/>
</dbReference>
<keyword evidence="7" id="KW-1185">Reference proteome</keyword>
<evidence type="ECO:0000256" key="4">
    <source>
        <dbReference type="SAM" id="Phobius"/>
    </source>
</evidence>
<evidence type="ECO:0000259" key="5">
    <source>
        <dbReference type="Pfam" id="PF00535"/>
    </source>
</evidence>
<sequence length="403" mass="45728">MEALNVISVIALVLTMFYVVVISSFIRGWKALKPFQYQQHQPLHVSIIIAARDEAANIEKTIKDLLAQDYEKAFLEIIFIDDHSTDNTAEIIRTYEAQGITLIQLKQSNTLNSYKKKAIETAIGNARGELIITTDADCRMGPNWLKTIVSYYQQGGYKMISSPVVYFEEQSRFERAQSLEFLFLIGMGASTIGNNKPSTCNGANLAYERQAFYEVGGFKGIDDLASGDDELLLHKMAEKYCNKIGFLKNHDAIVYTQAKPTLREFIQQRKRWASKSTRYKNKSIIVLGILVWLFNLSIVLNLLAGIILLLFGSAQAELLQAMTNTMDTAKISGGQQLLYLALLQFCIKFLIEFLFLKKVTHFARRPKLMQFLPLLNILHIIYLIYIGIAGNSGKYSWKGRMVR</sequence>
<dbReference type="PANTHER" id="PTHR43630:SF1">
    <property type="entry name" value="POLY-BETA-1,6-N-ACETYL-D-GLUCOSAMINE SYNTHASE"/>
    <property type="match status" value="1"/>
</dbReference>
<evidence type="ECO:0000256" key="1">
    <source>
        <dbReference type="ARBA" id="ARBA00006739"/>
    </source>
</evidence>
<dbReference type="Proteomes" id="UP000651668">
    <property type="component" value="Unassembled WGS sequence"/>
</dbReference>
<comment type="similarity">
    <text evidence="1">Belongs to the glycosyltransferase 2 family.</text>
</comment>
<evidence type="ECO:0000256" key="2">
    <source>
        <dbReference type="ARBA" id="ARBA00022676"/>
    </source>
</evidence>
<dbReference type="InterPro" id="IPR001173">
    <property type="entry name" value="Glyco_trans_2-like"/>
</dbReference>
<reference evidence="6" key="1">
    <citation type="journal article" date="2014" name="Int. J. Syst. Evol. Microbiol.">
        <title>Complete genome sequence of Corynebacterium casei LMG S-19264T (=DSM 44701T), isolated from a smear-ripened cheese.</title>
        <authorList>
            <consortium name="US DOE Joint Genome Institute (JGI-PGF)"/>
            <person name="Walter F."/>
            <person name="Albersmeier A."/>
            <person name="Kalinowski J."/>
            <person name="Ruckert C."/>
        </authorList>
    </citation>
    <scope>NUCLEOTIDE SEQUENCE</scope>
    <source>
        <strain evidence="6">CGMCC 1.15343</strain>
    </source>
</reference>
<feature type="domain" description="Glycosyltransferase 2-like" evidence="5">
    <location>
        <begin position="46"/>
        <end position="215"/>
    </location>
</feature>
<protein>
    <submittedName>
        <fullName evidence="6">Glycosyl transferase</fullName>
    </submittedName>
</protein>
<dbReference type="PANTHER" id="PTHR43630">
    <property type="entry name" value="POLY-BETA-1,6-N-ACETYL-D-GLUCOSAMINE SYNTHASE"/>
    <property type="match status" value="1"/>
</dbReference>
<keyword evidence="4" id="KW-1133">Transmembrane helix</keyword>
<keyword evidence="2" id="KW-0328">Glycosyltransferase</keyword>
<feature type="transmembrane region" description="Helical" evidence="4">
    <location>
        <begin position="336"/>
        <end position="356"/>
    </location>
</feature>
<evidence type="ECO:0000313" key="7">
    <source>
        <dbReference type="Proteomes" id="UP000651668"/>
    </source>
</evidence>
<evidence type="ECO:0000313" key="6">
    <source>
        <dbReference type="EMBL" id="GGC73195.1"/>
    </source>
</evidence>
<proteinExistence type="inferred from homology"/>
<keyword evidence="4" id="KW-0812">Transmembrane</keyword>
<dbReference type="InterPro" id="IPR029044">
    <property type="entry name" value="Nucleotide-diphossugar_trans"/>
</dbReference>
<dbReference type="CDD" id="cd04192">
    <property type="entry name" value="GT_2_like_e"/>
    <property type="match status" value="1"/>
</dbReference>
<gene>
    <name evidence="6" type="ORF">GCM10011387_28430</name>
</gene>
<feature type="transmembrane region" description="Helical" evidence="4">
    <location>
        <begin position="284"/>
        <end position="316"/>
    </location>
</feature>
<dbReference type="AlphaFoldDB" id="A0A916UH53"/>
<comment type="caution">
    <text evidence="6">The sequence shown here is derived from an EMBL/GenBank/DDBJ whole genome shotgun (WGS) entry which is preliminary data.</text>
</comment>
<feature type="transmembrane region" description="Helical" evidence="4">
    <location>
        <begin position="368"/>
        <end position="388"/>
    </location>
</feature>